<keyword evidence="15" id="KW-1185">Reference proteome</keyword>
<dbReference type="InterPro" id="IPR036388">
    <property type="entry name" value="WH-like_DNA-bd_sf"/>
</dbReference>
<feature type="region of interest" description="Disordered" evidence="11">
    <location>
        <begin position="1553"/>
        <end position="1577"/>
    </location>
</feature>
<dbReference type="InterPro" id="IPR052247">
    <property type="entry name" value="Meiotic_Crossover_Helicase"/>
</dbReference>
<evidence type="ECO:0000256" key="10">
    <source>
        <dbReference type="ARBA" id="ARBA00048988"/>
    </source>
</evidence>
<dbReference type="GO" id="GO:0003676">
    <property type="term" value="F:nucleic acid binding"/>
    <property type="evidence" value="ECO:0007669"/>
    <property type="project" value="InterPro"/>
</dbReference>
<dbReference type="SMART" id="SM00487">
    <property type="entry name" value="DEXDc"/>
    <property type="match status" value="1"/>
</dbReference>
<keyword evidence="6" id="KW-0413">Isomerase</keyword>
<dbReference type="Gene3D" id="1.10.10.10">
    <property type="entry name" value="Winged helix-like DNA-binding domain superfamily/Winged helix DNA-binding domain"/>
    <property type="match status" value="1"/>
</dbReference>
<comment type="similarity">
    <text evidence="1">Belongs to the helicase family. SKI2 subfamily.</text>
</comment>
<dbReference type="Gene3D" id="1.10.3380.10">
    <property type="entry name" value="Sec63 N-terminal domain-like domain"/>
    <property type="match status" value="1"/>
</dbReference>
<sequence>MPEFRSIEEIPAKYRSVFQEYPCFNVVQSEVLNDALNTDNSLVVSAPTGSGKTAIFEMAIIRHLTLNETDHNTINNKIVYISPMKALCQERLVDWHKKFADFNVRCISLTSDSPDDIDIRTIAQYNLLISTPEKWDVITRRWRENIQLMTTITLFLIDEVHLLNADTRGSTLEVIVSRMKTAITALTAYTTKWNIRFVALSATIPNVEDVAEWLGPTSVKYKFTEEVRPVKLDKIVLGFAFHPQNQSVFKFDMTLNYKLPSLISKYSEGKPTLIFCNTRKSVEMTARHLVQNLQVTLNQEQKQDLMSISRQLSDVNLRQQIVHGIAFHHAGLVHENRYLIEESFRKAQIPVLVTTSTLAMGVNLPAHLVIIKSTKCYCDNGYKDYDEMSIFQMIGRAGRSQFDVSATALILTSLQDKVKYEKMLSCSQTIESNLHKHLTEHLNAEVVLKTITDLCVAMRWLSSTFLYVRAIRSPEKYKFPSGLTKEKIDKKLLDMCQLDLNKLVGAGMIQISEDIEITPTIVGGIMAKYYVAFETMKLFTQISGNEILIQILGIISKCKEFSEIYLRNNDKRCLNTLNRCSKTECIRYPLKGRIKTSDMKVNVIIQAILGNLDIHDQSILCDSVRIMRSCERLANCLIEYLETRDKCYSALLNTTILAKCFRVKLWENSPYVSKQLTGVGQVMSRSLMKAGKTTLKKLADTNPRHIEMIISRRAPFGNTLVDEAVHLPDYTMTLEKCGKDAELCIILHNPSQIEEKCTISLNSKMTLLVGDSNHNILVYEKYEHSYMVENPQVRQKISMDIKNVEYVKANFISENYVGIDCFAYCYFEPIVDDQNQTIAKTPKKIQQTFMNSYMKCVKRPQPFIEVASNKNKSEIVNTDSNIKSIEENKHINLPEKKKTFHFRNNKEVAGSRISPVNKETQIVDPAKPVNYSFATKDSKCDENSLKTPKKKYYVSKNLSNKTGSINKHDSLLSESFTNAIIAELESDKLAIEAGDEANFNEDSDITETRAHEYNKNEVVPVEKDVPMQTTEDVNYRPNDGQLATKLGQNKVTEIQKQENLSKMNVPDSTYERNKPQSITIFSPHPKRVKKHEEYTPSFAETPQKNIKWRSPLVTSPAVKYSPTNLYDFPIPRAGKEVDHNDFRDGAHNTSMSSLASSFASERINSSTSVKSVKRKSKFQFPLSDHDCLEETNYNPSTKRGNAFDEFVDLEQYGIANRQKESITQSSHAGKYYSQLMNSEPEKSGAKEEPSTKIISSTSQSKPTSNTQDFQQSQDLYSDNDFLSQETHQVAKSRADFVPDTHEPKSITNVSPFTQPTPIAYQHHPEINLNNVSRDNFEYYPQRNPEIDLLNRSFIEPPNNYQHSDFEDYHRQTPLFDSQRPSFDSQRPLFDFQRPSFESQRPTFDSQRPLFDSQRPLFDSPQRYAPRVCSYFSQQQPCFSVPSTFPHHVCCNHYPRMNHYCKPYPDSIPELIPYRSYVENRNLHHTRPYTISINDIPDSCIDHFSQQLDEPSFVVNNNPANNFVENVPRYDASGFNCESTSLAYQNKENIFKPQSQSYAPSYRRAQSTPENQLPTQISKENVSKLFATSSRRKLSHHDSREATRPQSLHLLAQSAQRRSVNFNSVEERHNNSMIEPHGETYRFSSSRNPNSVQYGSMLSNDNREYLPDRFRGFRK</sequence>
<evidence type="ECO:0000256" key="7">
    <source>
        <dbReference type="ARBA" id="ARBA00023254"/>
    </source>
</evidence>
<dbReference type="OrthoDB" id="5575at2759"/>
<dbReference type="GO" id="GO:0043138">
    <property type="term" value="F:3'-5' DNA helicase activity"/>
    <property type="evidence" value="ECO:0007669"/>
    <property type="project" value="UniProtKB-EC"/>
</dbReference>
<evidence type="ECO:0000256" key="2">
    <source>
        <dbReference type="ARBA" id="ARBA00022741"/>
    </source>
</evidence>
<dbReference type="SUPFAM" id="SSF52540">
    <property type="entry name" value="P-loop containing nucleoside triphosphate hydrolases"/>
    <property type="match status" value="1"/>
</dbReference>
<dbReference type="InterPro" id="IPR027417">
    <property type="entry name" value="P-loop_NTPase"/>
</dbReference>
<keyword evidence="4" id="KW-0347">Helicase</keyword>
<gene>
    <name evidence="14" type="ORF">CEUTPL_LOCUS6811</name>
</gene>
<dbReference type="PROSITE" id="PS51192">
    <property type="entry name" value="HELICASE_ATP_BIND_1"/>
    <property type="match status" value="1"/>
</dbReference>
<evidence type="ECO:0000256" key="8">
    <source>
        <dbReference type="ARBA" id="ARBA00034617"/>
    </source>
</evidence>
<accession>A0A9N9QI85</accession>
<dbReference type="PANTHER" id="PTHR47835:SF3">
    <property type="entry name" value="HELICASE FOR MEIOSIS 1"/>
    <property type="match status" value="1"/>
</dbReference>
<dbReference type="SMART" id="SM00490">
    <property type="entry name" value="HELICc"/>
    <property type="match status" value="1"/>
</dbReference>
<dbReference type="Pfam" id="PF02889">
    <property type="entry name" value="Sec63"/>
    <property type="match status" value="1"/>
</dbReference>
<comment type="catalytic activity">
    <reaction evidence="8">
        <text>Couples ATP hydrolysis with the unwinding of duplex DNA by translocating in the 3'-5' direction.</text>
        <dbReference type="EC" id="5.6.2.4"/>
    </reaction>
</comment>
<dbReference type="GO" id="GO:0016787">
    <property type="term" value="F:hydrolase activity"/>
    <property type="evidence" value="ECO:0007669"/>
    <property type="project" value="UniProtKB-KW"/>
</dbReference>
<dbReference type="InterPro" id="IPR001650">
    <property type="entry name" value="Helicase_C-like"/>
</dbReference>
<dbReference type="SUPFAM" id="SSF46785">
    <property type="entry name" value="Winged helix' DNA-binding domain"/>
    <property type="match status" value="1"/>
</dbReference>
<keyword evidence="3" id="KW-0378">Hydrolase</keyword>
<feature type="domain" description="Helicase ATP-binding" evidence="12">
    <location>
        <begin position="33"/>
        <end position="222"/>
    </location>
</feature>
<name>A0A9N9QI85_9CUCU</name>
<feature type="domain" description="Helicase C-terminal" evidence="13">
    <location>
        <begin position="258"/>
        <end position="446"/>
    </location>
</feature>
<dbReference type="InterPro" id="IPR014001">
    <property type="entry name" value="Helicase_ATP-bd"/>
</dbReference>
<protein>
    <recommendedName>
        <fullName evidence="9">DNA 3'-5' helicase</fullName>
        <ecNumber evidence="9">5.6.2.4</ecNumber>
    </recommendedName>
</protein>
<evidence type="ECO:0000313" key="15">
    <source>
        <dbReference type="Proteomes" id="UP001152799"/>
    </source>
</evidence>
<comment type="catalytic activity">
    <reaction evidence="10">
        <text>ATP + H2O = ADP + phosphate + H(+)</text>
        <dbReference type="Rhea" id="RHEA:13065"/>
        <dbReference type="ChEBI" id="CHEBI:15377"/>
        <dbReference type="ChEBI" id="CHEBI:15378"/>
        <dbReference type="ChEBI" id="CHEBI:30616"/>
        <dbReference type="ChEBI" id="CHEBI:43474"/>
        <dbReference type="ChEBI" id="CHEBI:456216"/>
        <dbReference type="EC" id="5.6.2.4"/>
    </reaction>
</comment>
<evidence type="ECO:0000259" key="13">
    <source>
        <dbReference type="PROSITE" id="PS51194"/>
    </source>
</evidence>
<dbReference type="Gene3D" id="3.40.50.300">
    <property type="entry name" value="P-loop containing nucleotide triphosphate hydrolases"/>
    <property type="match status" value="2"/>
</dbReference>
<evidence type="ECO:0000259" key="12">
    <source>
        <dbReference type="PROSITE" id="PS51192"/>
    </source>
</evidence>
<dbReference type="SUPFAM" id="SSF158702">
    <property type="entry name" value="Sec63 N-terminal domain-like"/>
    <property type="match status" value="1"/>
</dbReference>
<dbReference type="Pfam" id="PF00270">
    <property type="entry name" value="DEAD"/>
    <property type="match status" value="1"/>
</dbReference>
<evidence type="ECO:0000256" key="11">
    <source>
        <dbReference type="SAM" id="MobiDB-lite"/>
    </source>
</evidence>
<dbReference type="EC" id="5.6.2.4" evidence="9"/>
<keyword evidence="2" id="KW-0547">Nucleotide-binding</keyword>
<keyword evidence="7" id="KW-0469">Meiosis</keyword>
<dbReference type="CDD" id="cd18795">
    <property type="entry name" value="SF2_C_Ski2"/>
    <property type="match status" value="1"/>
</dbReference>
<proteinExistence type="inferred from homology"/>
<evidence type="ECO:0000256" key="3">
    <source>
        <dbReference type="ARBA" id="ARBA00022801"/>
    </source>
</evidence>
<dbReference type="PANTHER" id="PTHR47835">
    <property type="entry name" value="HFM1, ATP DEPENDENT DNA HELICASE HOMOLOG"/>
    <property type="match status" value="1"/>
</dbReference>
<evidence type="ECO:0000256" key="4">
    <source>
        <dbReference type="ARBA" id="ARBA00022806"/>
    </source>
</evidence>
<organism evidence="14 15">
    <name type="scientific">Ceutorhynchus assimilis</name>
    <name type="common">cabbage seed weevil</name>
    <dbReference type="NCBI Taxonomy" id="467358"/>
    <lineage>
        <taxon>Eukaryota</taxon>
        <taxon>Metazoa</taxon>
        <taxon>Ecdysozoa</taxon>
        <taxon>Arthropoda</taxon>
        <taxon>Hexapoda</taxon>
        <taxon>Insecta</taxon>
        <taxon>Pterygota</taxon>
        <taxon>Neoptera</taxon>
        <taxon>Endopterygota</taxon>
        <taxon>Coleoptera</taxon>
        <taxon>Polyphaga</taxon>
        <taxon>Cucujiformia</taxon>
        <taxon>Curculionidae</taxon>
        <taxon>Ceutorhynchinae</taxon>
        <taxon>Ceutorhynchus</taxon>
    </lineage>
</organism>
<dbReference type="Pfam" id="PF00271">
    <property type="entry name" value="Helicase_C"/>
    <property type="match status" value="1"/>
</dbReference>
<dbReference type="PROSITE" id="PS51194">
    <property type="entry name" value="HELICASE_CTER"/>
    <property type="match status" value="1"/>
</dbReference>
<evidence type="ECO:0000256" key="6">
    <source>
        <dbReference type="ARBA" id="ARBA00023235"/>
    </source>
</evidence>
<evidence type="ECO:0000256" key="5">
    <source>
        <dbReference type="ARBA" id="ARBA00022840"/>
    </source>
</evidence>
<dbReference type="InterPro" id="IPR057842">
    <property type="entry name" value="WH_MER3"/>
</dbReference>
<dbReference type="InterPro" id="IPR011545">
    <property type="entry name" value="DEAD/DEAH_box_helicase_dom"/>
</dbReference>
<dbReference type="GO" id="GO:0005524">
    <property type="term" value="F:ATP binding"/>
    <property type="evidence" value="ECO:0007669"/>
    <property type="project" value="UniProtKB-KW"/>
</dbReference>
<keyword evidence="5" id="KW-0067">ATP-binding</keyword>
<dbReference type="Pfam" id="PF23445">
    <property type="entry name" value="WHD_SNRNP200"/>
    <property type="match status" value="1"/>
</dbReference>
<dbReference type="FunFam" id="1.10.10.10:FF:000012">
    <property type="entry name" value="U5 small nuclear ribonucleoprotein helicase"/>
    <property type="match status" value="1"/>
</dbReference>
<evidence type="ECO:0000313" key="14">
    <source>
        <dbReference type="EMBL" id="CAG9766223.1"/>
    </source>
</evidence>
<feature type="region of interest" description="Disordered" evidence="11">
    <location>
        <begin position="1237"/>
        <end position="1270"/>
    </location>
</feature>
<feature type="compositionally biased region" description="Basic and acidic residues" evidence="11">
    <location>
        <begin position="1239"/>
        <end position="1250"/>
    </location>
</feature>
<dbReference type="EMBL" id="OU892279">
    <property type="protein sequence ID" value="CAG9766223.1"/>
    <property type="molecule type" value="Genomic_DNA"/>
</dbReference>
<reference evidence="14" key="1">
    <citation type="submission" date="2022-01" db="EMBL/GenBank/DDBJ databases">
        <authorList>
            <person name="King R."/>
        </authorList>
    </citation>
    <scope>NUCLEOTIDE SEQUENCE</scope>
</reference>
<evidence type="ECO:0000256" key="9">
    <source>
        <dbReference type="ARBA" id="ARBA00034808"/>
    </source>
</evidence>
<dbReference type="Proteomes" id="UP001152799">
    <property type="component" value="Chromosome 3"/>
</dbReference>
<dbReference type="InterPro" id="IPR036390">
    <property type="entry name" value="WH_DNA-bd_sf"/>
</dbReference>
<evidence type="ECO:0000256" key="1">
    <source>
        <dbReference type="ARBA" id="ARBA00010140"/>
    </source>
</evidence>
<feature type="compositionally biased region" description="Low complexity" evidence="11">
    <location>
        <begin position="1251"/>
        <end position="1267"/>
    </location>
</feature>
<dbReference type="InterPro" id="IPR004179">
    <property type="entry name" value="Sec63-dom"/>
</dbReference>
<dbReference type="SMART" id="SM00973">
    <property type="entry name" value="Sec63"/>
    <property type="match status" value="1"/>
</dbReference>
<dbReference type="GO" id="GO:0051321">
    <property type="term" value="P:meiotic cell cycle"/>
    <property type="evidence" value="ECO:0007669"/>
    <property type="project" value="UniProtKB-KW"/>
</dbReference>